<name>A0A1I8C2K5_MELHA</name>
<keyword evidence="2" id="KW-1185">Reference proteome</keyword>
<organism evidence="2 3">
    <name type="scientific">Meloidogyne hapla</name>
    <name type="common">Root-knot nematode worm</name>
    <dbReference type="NCBI Taxonomy" id="6305"/>
    <lineage>
        <taxon>Eukaryota</taxon>
        <taxon>Metazoa</taxon>
        <taxon>Ecdysozoa</taxon>
        <taxon>Nematoda</taxon>
        <taxon>Chromadorea</taxon>
        <taxon>Rhabditida</taxon>
        <taxon>Tylenchina</taxon>
        <taxon>Tylenchomorpha</taxon>
        <taxon>Tylenchoidea</taxon>
        <taxon>Meloidogynidae</taxon>
        <taxon>Meloidogyninae</taxon>
        <taxon>Meloidogyne</taxon>
    </lineage>
</organism>
<evidence type="ECO:0000313" key="2">
    <source>
        <dbReference type="Proteomes" id="UP000095281"/>
    </source>
</evidence>
<dbReference type="WBParaSite" id="MhA1_Contig985.frz3.gene8">
    <property type="protein sequence ID" value="MhA1_Contig985.frz3.gene8"/>
    <property type="gene ID" value="MhA1_Contig985.frz3.gene8"/>
</dbReference>
<reference evidence="3" key="1">
    <citation type="submission" date="2016-11" db="UniProtKB">
        <authorList>
            <consortium name="WormBaseParasite"/>
        </authorList>
    </citation>
    <scope>IDENTIFICATION</scope>
</reference>
<protein>
    <submittedName>
        <fullName evidence="3">Uncharacterized protein</fullName>
    </submittedName>
</protein>
<sequence>MYLNIQINLFVLLTILFCFKAELPPEYITCVSDFILLNKQLKSIYFPEKNEQWKVQRVILQKSFKDFEINKEEMTDFMGNNYANNCFELNKELGTHTIEVLGDPCHGIMHFFNFMDFGE</sequence>
<proteinExistence type="predicted"/>
<evidence type="ECO:0000256" key="1">
    <source>
        <dbReference type="SAM" id="SignalP"/>
    </source>
</evidence>
<dbReference type="Proteomes" id="UP000095281">
    <property type="component" value="Unplaced"/>
</dbReference>
<dbReference type="AlphaFoldDB" id="A0A1I8C2K5"/>
<keyword evidence="1" id="KW-0732">Signal</keyword>
<feature type="chain" id="PRO_5009316423" evidence="1">
    <location>
        <begin position="22"/>
        <end position="119"/>
    </location>
</feature>
<accession>A0A1I8C2K5</accession>
<feature type="signal peptide" evidence="1">
    <location>
        <begin position="1"/>
        <end position="21"/>
    </location>
</feature>
<evidence type="ECO:0000313" key="3">
    <source>
        <dbReference type="WBParaSite" id="MhA1_Contig985.frz3.gene8"/>
    </source>
</evidence>